<feature type="compositionally biased region" description="Polar residues" evidence="1">
    <location>
        <begin position="324"/>
        <end position="336"/>
    </location>
</feature>
<evidence type="ECO:0000313" key="3">
    <source>
        <dbReference type="Proteomes" id="UP001628179"/>
    </source>
</evidence>
<protein>
    <submittedName>
        <fullName evidence="2">Uncharacterized protein</fullName>
    </submittedName>
</protein>
<sequence>MELRSRKRFPDEEKPFTRVHDYFDNGGGIFVQCKLGDDDWEDDTHLIFAKNGPNRFVLEVEEGVRAELQLLCNVNFPVLSVPPGDSGHERAVDIAGQPVGKATIKTYYDLFYLTPKTGALRVLEGPGTWTIDSIFDYEKNILCLAVTGRHEEKLLWHKLLRLPLYIPRQSYIEPWGVISVNWEEMEREIPGVCEAQKPYVAGITGISRAPKPWRSKKKPSTPAEAIQASKDVDSEDEPLIKRGVPGPKKQAASYPGPSKKKSPTPAGAIRASKDVDSEDEPLIRRCFPRPKKQAASHPDPSVSGNDADDESFIRRLHNRKRQAASHSGPSVPGNDSNSDDRPLIKRHPSAQLSGTGKSPSDPPEETRPSQSPPPRRPEVESEPATTTGIVVRQIANPSPEPEPGEPPNNPAPTPESLFETRDYISSPTTSPSDSSYDSSERYNGTWKTVLRRSIRMETAFIDPTPLPRHPHEWLMSRRRPVLQVGENALGSSLVVAIPFNPYRDHAVVEMLRMEAGRELRE</sequence>
<comment type="caution">
    <text evidence="2">The sequence shown here is derived from an EMBL/GenBank/DDBJ whole genome shotgun (WGS) entry which is preliminary data.</text>
</comment>
<reference evidence="2 3" key="1">
    <citation type="submission" date="2024-09" db="EMBL/GenBank/DDBJ databases">
        <title>Itraconazole resistance in Madurella fahalii resulting from another homologue of gene encoding cytochrome P450 14-alpha sterol demethylase (CYP51).</title>
        <authorList>
            <person name="Yoshioka I."/>
            <person name="Fahal A.H."/>
            <person name="Kaneko S."/>
            <person name="Yaguchi T."/>
        </authorList>
    </citation>
    <scope>NUCLEOTIDE SEQUENCE [LARGE SCALE GENOMIC DNA]</scope>
    <source>
        <strain evidence="2 3">IFM 68171</strain>
    </source>
</reference>
<dbReference type="GeneID" id="98181296"/>
<evidence type="ECO:0000313" key="2">
    <source>
        <dbReference type="EMBL" id="GAB1320344.1"/>
    </source>
</evidence>
<name>A0ABQ0GRJ0_9PEZI</name>
<proteinExistence type="predicted"/>
<organism evidence="2 3">
    <name type="scientific">Madurella fahalii</name>
    <dbReference type="NCBI Taxonomy" id="1157608"/>
    <lineage>
        <taxon>Eukaryota</taxon>
        <taxon>Fungi</taxon>
        <taxon>Dikarya</taxon>
        <taxon>Ascomycota</taxon>
        <taxon>Pezizomycotina</taxon>
        <taxon>Sordariomycetes</taxon>
        <taxon>Sordariomycetidae</taxon>
        <taxon>Sordariales</taxon>
        <taxon>Sordariales incertae sedis</taxon>
        <taxon>Madurella</taxon>
    </lineage>
</organism>
<evidence type="ECO:0000256" key="1">
    <source>
        <dbReference type="SAM" id="MobiDB-lite"/>
    </source>
</evidence>
<accession>A0ABQ0GRJ0</accession>
<feature type="compositionally biased region" description="Basic residues" evidence="1">
    <location>
        <begin position="314"/>
        <end position="323"/>
    </location>
</feature>
<dbReference type="Proteomes" id="UP001628179">
    <property type="component" value="Unassembled WGS sequence"/>
</dbReference>
<feature type="compositionally biased region" description="Pro residues" evidence="1">
    <location>
        <begin position="398"/>
        <end position="413"/>
    </location>
</feature>
<gene>
    <name evidence="2" type="ORF">MFIFM68171_10554</name>
</gene>
<feature type="region of interest" description="Disordered" evidence="1">
    <location>
        <begin position="210"/>
        <end position="441"/>
    </location>
</feature>
<dbReference type="RefSeq" id="XP_070922074.1">
    <property type="nucleotide sequence ID" value="XM_071065973.1"/>
</dbReference>
<keyword evidence="3" id="KW-1185">Reference proteome</keyword>
<dbReference type="EMBL" id="BAAFSV010000006">
    <property type="protein sequence ID" value="GAB1320344.1"/>
    <property type="molecule type" value="Genomic_DNA"/>
</dbReference>
<feature type="compositionally biased region" description="Low complexity" evidence="1">
    <location>
        <begin position="425"/>
        <end position="437"/>
    </location>
</feature>